<sequence length="127" mass="14306">MLGKGCNPKLPVDTLKKDFADIHPTASHFKLLPYKVRHHVNEIITEAFEYSKQKGNKIQKTPEFKVRDLRLVSTLNFKNIKGPKKLKYSFAGKLLIKVLHGKNAVKGELSGELENKHSACPVSLVDN</sequence>
<dbReference type="Proteomes" id="UP000765509">
    <property type="component" value="Unassembled WGS sequence"/>
</dbReference>
<gene>
    <name evidence="1" type="ORF">O181_056379</name>
</gene>
<accession>A0A9Q3E8G2</accession>
<reference evidence="1" key="1">
    <citation type="submission" date="2021-03" db="EMBL/GenBank/DDBJ databases">
        <title>Draft genome sequence of rust myrtle Austropuccinia psidii MF-1, a brazilian biotype.</title>
        <authorList>
            <person name="Quecine M.C."/>
            <person name="Pachon D.M.R."/>
            <person name="Bonatelli M.L."/>
            <person name="Correr F.H."/>
            <person name="Franceschini L.M."/>
            <person name="Leite T.F."/>
            <person name="Margarido G.R.A."/>
            <person name="Almeida C.A."/>
            <person name="Ferrarezi J.A."/>
            <person name="Labate C.A."/>
        </authorList>
    </citation>
    <scope>NUCLEOTIDE SEQUENCE</scope>
    <source>
        <strain evidence="1">MF-1</strain>
    </source>
</reference>
<evidence type="ECO:0000313" key="1">
    <source>
        <dbReference type="EMBL" id="MBW0516664.1"/>
    </source>
</evidence>
<comment type="caution">
    <text evidence="1">The sequence shown here is derived from an EMBL/GenBank/DDBJ whole genome shotgun (WGS) entry which is preliminary data.</text>
</comment>
<dbReference type="AlphaFoldDB" id="A0A9Q3E8G2"/>
<dbReference type="EMBL" id="AVOT02025392">
    <property type="protein sequence ID" value="MBW0516664.1"/>
    <property type="molecule type" value="Genomic_DNA"/>
</dbReference>
<name>A0A9Q3E8G2_9BASI</name>
<organism evidence="1 2">
    <name type="scientific">Austropuccinia psidii MF-1</name>
    <dbReference type="NCBI Taxonomy" id="1389203"/>
    <lineage>
        <taxon>Eukaryota</taxon>
        <taxon>Fungi</taxon>
        <taxon>Dikarya</taxon>
        <taxon>Basidiomycota</taxon>
        <taxon>Pucciniomycotina</taxon>
        <taxon>Pucciniomycetes</taxon>
        <taxon>Pucciniales</taxon>
        <taxon>Sphaerophragmiaceae</taxon>
        <taxon>Austropuccinia</taxon>
    </lineage>
</organism>
<keyword evidence="2" id="KW-1185">Reference proteome</keyword>
<proteinExistence type="predicted"/>
<protein>
    <submittedName>
        <fullName evidence="1">Uncharacterized protein</fullName>
    </submittedName>
</protein>
<evidence type="ECO:0000313" key="2">
    <source>
        <dbReference type="Proteomes" id="UP000765509"/>
    </source>
</evidence>